<dbReference type="AlphaFoldDB" id="A0A2I1CKB0"/>
<gene>
    <name evidence="1" type="ORF">P174DRAFT_2938</name>
</gene>
<evidence type="ECO:0000313" key="2">
    <source>
        <dbReference type="Proteomes" id="UP000234474"/>
    </source>
</evidence>
<comment type="caution">
    <text evidence="1">The sequence shown here is derived from an EMBL/GenBank/DDBJ whole genome shotgun (WGS) entry which is preliminary data.</text>
</comment>
<dbReference type="VEuPathDB" id="FungiDB:P174DRAFT_2938"/>
<dbReference type="RefSeq" id="XP_024686657.1">
    <property type="nucleotide sequence ID" value="XM_024821602.1"/>
</dbReference>
<sequence length="87" mass="10120">MFAFHYMRSPLYLKRSLLCLFTYHMSSLSVSCMFWSSACLRKVLVSHYGGSSIVAGMFEYVRRLELRFWQGTAMERISTCTIVVSGW</sequence>
<protein>
    <submittedName>
        <fullName evidence="1">Uncharacterized protein</fullName>
    </submittedName>
</protein>
<dbReference type="Proteomes" id="UP000234474">
    <property type="component" value="Unassembled WGS sequence"/>
</dbReference>
<name>A0A2I1CKB0_ASPN1</name>
<organism evidence="1 2">
    <name type="scientific">Aspergillus novofumigatus (strain IBT 16806)</name>
    <dbReference type="NCBI Taxonomy" id="1392255"/>
    <lineage>
        <taxon>Eukaryota</taxon>
        <taxon>Fungi</taxon>
        <taxon>Dikarya</taxon>
        <taxon>Ascomycota</taxon>
        <taxon>Pezizomycotina</taxon>
        <taxon>Eurotiomycetes</taxon>
        <taxon>Eurotiomycetidae</taxon>
        <taxon>Eurotiales</taxon>
        <taxon>Aspergillaceae</taxon>
        <taxon>Aspergillus</taxon>
        <taxon>Aspergillus subgen. Fumigati</taxon>
    </lineage>
</organism>
<keyword evidence="2" id="KW-1185">Reference proteome</keyword>
<evidence type="ECO:0000313" key="1">
    <source>
        <dbReference type="EMBL" id="PKX98062.1"/>
    </source>
</evidence>
<reference evidence="2" key="1">
    <citation type="journal article" date="2018" name="Proc. Natl. Acad. Sci. U.S.A.">
        <title>Linking secondary metabolites to gene clusters through genome sequencing of six diverse Aspergillus species.</title>
        <authorList>
            <person name="Kaerboelling I."/>
            <person name="Vesth T.C."/>
            <person name="Frisvad J.C."/>
            <person name="Nybo J.L."/>
            <person name="Theobald S."/>
            <person name="Kuo A."/>
            <person name="Bowyer P."/>
            <person name="Matsuda Y."/>
            <person name="Mondo S."/>
            <person name="Lyhne E.K."/>
            <person name="Kogle M.E."/>
            <person name="Clum A."/>
            <person name="Lipzen A."/>
            <person name="Salamov A."/>
            <person name="Ngan C.Y."/>
            <person name="Daum C."/>
            <person name="Chiniquy J."/>
            <person name="Barry K."/>
            <person name="LaButti K."/>
            <person name="Haridas S."/>
            <person name="Simmons B.A."/>
            <person name="Magnuson J.K."/>
            <person name="Mortensen U.H."/>
            <person name="Larsen T.O."/>
            <person name="Grigoriev I.V."/>
            <person name="Baker S.E."/>
            <person name="Andersen M.R."/>
        </authorList>
    </citation>
    <scope>NUCLEOTIDE SEQUENCE [LARGE SCALE GENOMIC DNA]</scope>
    <source>
        <strain evidence="2">IBT 16806</strain>
    </source>
</reference>
<proteinExistence type="predicted"/>
<dbReference type="GeneID" id="36528928"/>
<accession>A0A2I1CKB0</accession>
<dbReference type="EMBL" id="MSZS01000001">
    <property type="protein sequence ID" value="PKX98062.1"/>
    <property type="molecule type" value="Genomic_DNA"/>
</dbReference>